<dbReference type="Proteomes" id="UP001075461">
    <property type="component" value="Unassembled WGS sequence"/>
</dbReference>
<dbReference type="NCBIfam" id="TIGR02681">
    <property type="entry name" value="phage_pRha"/>
    <property type="match status" value="1"/>
</dbReference>
<accession>A0A9Q4PXL6</accession>
<sequence length="296" mass="34496">MKAPSIENTILYLNAINSQISEVYKKVGAVMAYLCGDEFFIKENFNKKENKMNEIIINNVEVKFEVVKDEIFTNSLQIAEVFEKEHKNIIRIIESLPNDDFRRLNFELTERTAKFGAVTRSDPFYNLTRDGFSLLVMGFTGEKAYKWKIEYIKAFNKMEAMLRDKLMPRDLPTALRLYANELEANNRLRDERDEAIKTKAYIGSKREATAMATASLKSKEVEKLKVKLDESKTYATIKKVEKLTGKEYNWRLLKAISEELNLPRPAVEDINYGEVKSYHEIAWKEAYNVDLREILK</sequence>
<organism evidence="1 2">
    <name type="scientific">Campylobacter ureolyticus</name>
    <dbReference type="NCBI Taxonomy" id="827"/>
    <lineage>
        <taxon>Bacteria</taxon>
        <taxon>Pseudomonadati</taxon>
        <taxon>Campylobacterota</taxon>
        <taxon>Epsilonproteobacteria</taxon>
        <taxon>Campylobacterales</taxon>
        <taxon>Campylobacteraceae</taxon>
        <taxon>Campylobacter</taxon>
    </lineage>
</organism>
<proteinExistence type="predicted"/>
<dbReference type="Pfam" id="PF09669">
    <property type="entry name" value="Phage_pRha"/>
    <property type="match status" value="1"/>
</dbReference>
<dbReference type="AlphaFoldDB" id="A0A9Q4PXL6"/>
<dbReference type="InterPro" id="IPR014054">
    <property type="entry name" value="Phage_regulatory_Rha"/>
</dbReference>
<dbReference type="EMBL" id="JAPXGP010000004">
    <property type="protein sequence ID" value="MCZ6161980.1"/>
    <property type="molecule type" value="Genomic_DNA"/>
</dbReference>
<gene>
    <name evidence="1" type="ORF">O6B92_06475</name>
</gene>
<protein>
    <submittedName>
        <fullName evidence="1">Rha family transcriptional regulator</fullName>
    </submittedName>
</protein>
<name>A0A9Q4PXL6_9BACT</name>
<evidence type="ECO:0000313" key="2">
    <source>
        <dbReference type="Proteomes" id="UP001075461"/>
    </source>
</evidence>
<dbReference type="RefSeq" id="WP_269480291.1">
    <property type="nucleotide sequence ID" value="NZ_JAPXGP010000004.1"/>
</dbReference>
<evidence type="ECO:0000313" key="1">
    <source>
        <dbReference type="EMBL" id="MCZ6161980.1"/>
    </source>
</evidence>
<comment type="caution">
    <text evidence="1">The sequence shown here is derived from an EMBL/GenBank/DDBJ whole genome shotgun (WGS) entry which is preliminary data.</text>
</comment>
<reference evidence="1" key="1">
    <citation type="submission" date="2022-12" db="EMBL/GenBank/DDBJ databases">
        <title>Species Delineation and Comparative Genomics within the Campylobacter ureolyticus Complex.</title>
        <authorList>
            <person name="Maki J."/>
            <person name="Howard M."/>
            <person name="Connelly S."/>
            <person name="Hardy D.J."/>
            <person name="Cameron A."/>
        </authorList>
    </citation>
    <scope>NUCLEOTIDE SEQUENCE</scope>
    <source>
        <strain evidence="1">URMC_786</strain>
    </source>
</reference>